<dbReference type="EC" id="3.2.2.21" evidence="2"/>
<dbReference type="Proteomes" id="UP001081283">
    <property type="component" value="Unassembled WGS sequence"/>
</dbReference>
<keyword evidence="7" id="KW-1185">Reference proteome</keyword>
<comment type="catalytic activity">
    <reaction evidence="1">
        <text>Hydrolysis of alkylated DNA, releasing 3-methyladenine, 3-methylguanine, 7-methylguanine and 7-methyladenine.</text>
        <dbReference type="EC" id="3.2.2.21"/>
    </reaction>
</comment>
<dbReference type="InterPro" id="IPR051912">
    <property type="entry name" value="Alkylbase_DNA_Glycosylase/TA"/>
</dbReference>
<evidence type="ECO:0000256" key="3">
    <source>
        <dbReference type="ARBA" id="ARBA00022763"/>
    </source>
</evidence>
<dbReference type="Pfam" id="PF00730">
    <property type="entry name" value="HhH-GPD"/>
    <property type="match status" value="1"/>
</dbReference>
<feature type="domain" description="HhH-GPD" evidence="5">
    <location>
        <begin position="51"/>
        <end position="203"/>
    </location>
</feature>
<dbReference type="InterPro" id="IPR003265">
    <property type="entry name" value="HhH-GPD_domain"/>
</dbReference>
<reference evidence="6" key="1">
    <citation type="submission" date="2022-10" db="EMBL/GenBank/DDBJ databases">
        <title>Hoeflea sp. J2-29, isolated from marine algae.</title>
        <authorList>
            <person name="Kristyanto S."/>
            <person name="Kim J.M."/>
            <person name="Jeon C.O."/>
        </authorList>
    </citation>
    <scope>NUCLEOTIDE SEQUENCE</scope>
    <source>
        <strain evidence="6">J2-29</strain>
    </source>
</reference>
<organism evidence="6 7">
    <name type="scientific">Hoeflea ulvae</name>
    <dbReference type="NCBI Taxonomy" id="2983764"/>
    <lineage>
        <taxon>Bacteria</taxon>
        <taxon>Pseudomonadati</taxon>
        <taxon>Pseudomonadota</taxon>
        <taxon>Alphaproteobacteria</taxon>
        <taxon>Hyphomicrobiales</taxon>
        <taxon>Rhizobiaceae</taxon>
        <taxon>Hoeflea</taxon>
    </lineage>
</organism>
<dbReference type="EMBL" id="JAOVZQ010000001">
    <property type="protein sequence ID" value="MCY0092466.1"/>
    <property type="molecule type" value="Genomic_DNA"/>
</dbReference>
<dbReference type="PANTHER" id="PTHR43003:SF5">
    <property type="entry name" value="DNA-3-METHYLADENINE GLYCOSYLASE"/>
    <property type="match status" value="1"/>
</dbReference>
<dbReference type="Gene3D" id="1.10.340.30">
    <property type="entry name" value="Hypothetical protein, domain 2"/>
    <property type="match status" value="1"/>
</dbReference>
<dbReference type="PANTHER" id="PTHR43003">
    <property type="entry name" value="DNA-3-METHYLADENINE GLYCOSYLASE"/>
    <property type="match status" value="1"/>
</dbReference>
<evidence type="ECO:0000259" key="5">
    <source>
        <dbReference type="SMART" id="SM00478"/>
    </source>
</evidence>
<dbReference type="Gene3D" id="1.10.1670.40">
    <property type="match status" value="1"/>
</dbReference>
<name>A0ABT3Y9A3_9HYPH</name>
<evidence type="ECO:0000313" key="7">
    <source>
        <dbReference type="Proteomes" id="UP001081283"/>
    </source>
</evidence>
<keyword evidence="3" id="KW-0227">DNA damage</keyword>
<evidence type="ECO:0000256" key="2">
    <source>
        <dbReference type="ARBA" id="ARBA00012000"/>
    </source>
</evidence>
<dbReference type="SMART" id="SM00478">
    <property type="entry name" value="ENDO3c"/>
    <property type="match status" value="1"/>
</dbReference>
<proteinExistence type="predicted"/>
<gene>
    <name evidence="6" type="ORF">OEG82_00170</name>
</gene>
<sequence>MRRIDNMDDIAEGLAALAQADPRLARAIKLAGPVPLRRKPPGYAALTEIILSQMVSKASANALWRKLELAAGEISPAAVLALSDAQLRAAGLSRAKAETVRRVGEAVLGGALDLEHLCGLEGREAIERLTVIKGLGPWTAEVYLLFCAGHPDIFPAGDVALQSAAAHLMGLEVRPQTRVLADLAQDWSPWRGVAARLLWAYYAQAMGRDATPLAS</sequence>
<dbReference type="RefSeq" id="WP_267610454.1">
    <property type="nucleotide sequence ID" value="NZ_JAOVZQ010000001.1"/>
</dbReference>
<dbReference type="SUPFAM" id="SSF48150">
    <property type="entry name" value="DNA-glycosylase"/>
    <property type="match status" value="1"/>
</dbReference>
<evidence type="ECO:0000256" key="1">
    <source>
        <dbReference type="ARBA" id="ARBA00000086"/>
    </source>
</evidence>
<dbReference type="CDD" id="cd00056">
    <property type="entry name" value="ENDO3c"/>
    <property type="match status" value="1"/>
</dbReference>
<protein>
    <recommendedName>
        <fullName evidence="2">DNA-3-methyladenine glycosylase II</fullName>
        <ecNumber evidence="2">3.2.2.21</ecNumber>
    </recommendedName>
</protein>
<keyword evidence="4" id="KW-0234">DNA repair</keyword>
<accession>A0ABT3Y9A3</accession>
<dbReference type="InterPro" id="IPR011257">
    <property type="entry name" value="DNA_glycosylase"/>
</dbReference>
<comment type="caution">
    <text evidence="6">The sequence shown here is derived from an EMBL/GenBank/DDBJ whole genome shotgun (WGS) entry which is preliminary data.</text>
</comment>
<evidence type="ECO:0000256" key="4">
    <source>
        <dbReference type="ARBA" id="ARBA00023204"/>
    </source>
</evidence>
<evidence type="ECO:0000313" key="6">
    <source>
        <dbReference type="EMBL" id="MCY0092466.1"/>
    </source>
</evidence>